<proteinExistence type="predicted"/>
<protein>
    <submittedName>
        <fullName evidence="2">Uncharacterized protein</fullName>
    </submittedName>
</protein>
<reference evidence="2" key="1">
    <citation type="submission" date="2022-11" db="UniProtKB">
        <authorList>
            <consortium name="WormBaseParasite"/>
        </authorList>
    </citation>
    <scope>IDENTIFICATION</scope>
</reference>
<dbReference type="Proteomes" id="UP000887565">
    <property type="component" value="Unplaced"/>
</dbReference>
<dbReference type="WBParaSite" id="nRc.2.0.1.t17387-RA">
    <property type="protein sequence ID" value="nRc.2.0.1.t17387-RA"/>
    <property type="gene ID" value="nRc.2.0.1.g17387"/>
</dbReference>
<keyword evidence="1" id="KW-1185">Reference proteome</keyword>
<accession>A0A915IU91</accession>
<evidence type="ECO:0000313" key="1">
    <source>
        <dbReference type="Proteomes" id="UP000887565"/>
    </source>
</evidence>
<dbReference type="AlphaFoldDB" id="A0A915IU91"/>
<sequence length="70" mass="8078">AISSSKGSGEEDIDENHIRKVNFADDVESIYITPVTGLFLRVKQFSNEESTMFHKETLQFCMQTRTFPEF</sequence>
<evidence type="ECO:0000313" key="2">
    <source>
        <dbReference type="WBParaSite" id="nRc.2.0.1.t17387-RA"/>
    </source>
</evidence>
<name>A0A915IU91_ROMCU</name>
<organism evidence="1 2">
    <name type="scientific">Romanomermis culicivorax</name>
    <name type="common">Nematode worm</name>
    <dbReference type="NCBI Taxonomy" id="13658"/>
    <lineage>
        <taxon>Eukaryota</taxon>
        <taxon>Metazoa</taxon>
        <taxon>Ecdysozoa</taxon>
        <taxon>Nematoda</taxon>
        <taxon>Enoplea</taxon>
        <taxon>Dorylaimia</taxon>
        <taxon>Mermithida</taxon>
        <taxon>Mermithoidea</taxon>
        <taxon>Mermithidae</taxon>
        <taxon>Romanomermis</taxon>
    </lineage>
</organism>